<sequence length="52" mass="5812">MLSMLGHGLLIKPSSPLQTQTQTQLHFFSMVLEINLIIITSTTKTIKFPQSP</sequence>
<proteinExistence type="predicted"/>
<dbReference type="Gramene" id="KRH70342">
    <property type="protein sequence ID" value="KRH70342"/>
    <property type="gene ID" value="GLYMA_02G084700"/>
</dbReference>
<dbReference type="EnsemblPlants" id="KRH70342">
    <property type="protein sequence ID" value="KRH70342"/>
    <property type="gene ID" value="GLYMA_02G084700"/>
</dbReference>
<organism evidence="1">
    <name type="scientific">Glycine max</name>
    <name type="common">Soybean</name>
    <name type="synonym">Glycine hispida</name>
    <dbReference type="NCBI Taxonomy" id="3847"/>
    <lineage>
        <taxon>Eukaryota</taxon>
        <taxon>Viridiplantae</taxon>
        <taxon>Streptophyta</taxon>
        <taxon>Embryophyta</taxon>
        <taxon>Tracheophyta</taxon>
        <taxon>Spermatophyta</taxon>
        <taxon>Magnoliopsida</taxon>
        <taxon>eudicotyledons</taxon>
        <taxon>Gunneridae</taxon>
        <taxon>Pentapetalae</taxon>
        <taxon>rosids</taxon>
        <taxon>fabids</taxon>
        <taxon>Fabales</taxon>
        <taxon>Fabaceae</taxon>
        <taxon>Papilionoideae</taxon>
        <taxon>50 kb inversion clade</taxon>
        <taxon>NPAAA clade</taxon>
        <taxon>indigoferoid/millettioid clade</taxon>
        <taxon>Phaseoleae</taxon>
        <taxon>Glycine</taxon>
        <taxon>Glycine subgen. Soja</taxon>
    </lineage>
</organism>
<dbReference type="EnsemblPlants" id="KRH70341">
    <property type="protein sequence ID" value="KRH70341"/>
    <property type="gene ID" value="GLYMA_02G084700"/>
</dbReference>
<reference evidence="1 2" key="1">
    <citation type="journal article" date="2010" name="Nature">
        <title>Genome sequence of the palaeopolyploid soybean.</title>
        <authorList>
            <person name="Schmutz J."/>
            <person name="Cannon S.B."/>
            <person name="Schlueter J."/>
            <person name="Ma J."/>
            <person name="Mitros T."/>
            <person name="Nelson W."/>
            <person name="Hyten D.L."/>
            <person name="Song Q."/>
            <person name="Thelen J.J."/>
            <person name="Cheng J."/>
            <person name="Xu D."/>
            <person name="Hellsten U."/>
            <person name="May G.D."/>
            <person name="Yu Y."/>
            <person name="Sakurai T."/>
            <person name="Umezawa T."/>
            <person name="Bhattacharyya M.K."/>
            <person name="Sandhu D."/>
            <person name="Valliyodan B."/>
            <person name="Lindquist E."/>
            <person name="Peto M."/>
            <person name="Grant D."/>
            <person name="Shu S."/>
            <person name="Goodstein D."/>
            <person name="Barry K."/>
            <person name="Futrell-Griggs M."/>
            <person name="Abernathy B."/>
            <person name="Du J."/>
            <person name="Tian Z."/>
            <person name="Zhu L."/>
            <person name="Gill N."/>
            <person name="Joshi T."/>
            <person name="Libault M."/>
            <person name="Sethuraman A."/>
            <person name="Zhang X.-C."/>
            <person name="Shinozaki K."/>
            <person name="Nguyen H.T."/>
            <person name="Wing R.A."/>
            <person name="Cregan P."/>
            <person name="Specht J."/>
            <person name="Grimwood J."/>
            <person name="Rokhsar D."/>
            <person name="Stacey G."/>
            <person name="Shoemaker R.C."/>
            <person name="Jackson S.A."/>
        </authorList>
    </citation>
    <scope>NUCLEOTIDE SEQUENCE [LARGE SCALE GENOMIC DNA]</scope>
    <source>
        <strain evidence="2">cv. Williams 82</strain>
        <tissue evidence="1">Callus</tissue>
    </source>
</reference>
<name>A0A0R0L1T2_SOYBN</name>
<dbReference type="Gramene" id="KRH70341">
    <property type="protein sequence ID" value="KRH70341"/>
    <property type="gene ID" value="GLYMA_02G084700"/>
</dbReference>
<dbReference type="InParanoid" id="A0A0R0L1T2"/>
<protein>
    <submittedName>
        <fullName evidence="1 2">Uncharacterized protein</fullName>
    </submittedName>
</protein>
<reference evidence="1" key="3">
    <citation type="submission" date="2018-07" db="EMBL/GenBank/DDBJ databases">
        <title>WGS assembly of Glycine max.</title>
        <authorList>
            <person name="Schmutz J."/>
            <person name="Cannon S."/>
            <person name="Schlueter J."/>
            <person name="Ma J."/>
            <person name="Mitros T."/>
            <person name="Nelson W."/>
            <person name="Hyten D."/>
            <person name="Song Q."/>
            <person name="Thelen J."/>
            <person name="Cheng J."/>
            <person name="Xu D."/>
            <person name="Hellsten U."/>
            <person name="May G."/>
            <person name="Yu Y."/>
            <person name="Sakurai T."/>
            <person name="Umezawa T."/>
            <person name="Bhattacharyya M."/>
            <person name="Sandhu D."/>
            <person name="Valliyodan B."/>
            <person name="Lindquist E."/>
            <person name="Peto M."/>
            <person name="Grant D."/>
            <person name="Shu S."/>
            <person name="Goodstein D."/>
            <person name="Barry K."/>
            <person name="Futrell-Griggs M."/>
            <person name="Abernathy B."/>
            <person name="Du J."/>
            <person name="Tian Z."/>
            <person name="Zhu L."/>
            <person name="Gill N."/>
            <person name="Joshi T."/>
            <person name="Libault M."/>
            <person name="Sethuraman A."/>
            <person name="Zhang X."/>
            <person name="Shinozaki K."/>
            <person name="Nguyen H."/>
            <person name="Wing R."/>
            <person name="Cregan P."/>
            <person name="Specht J."/>
            <person name="Grimwood J."/>
            <person name="Rokhsar D."/>
            <person name="Stacey G."/>
            <person name="Shoemaker R."/>
            <person name="Jackson S."/>
        </authorList>
    </citation>
    <scope>NUCLEOTIDE SEQUENCE</scope>
    <source>
        <tissue evidence="1">Callus</tissue>
    </source>
</reference>
<reference evidence="2" key="2">
    <citation type="submission" date="2018-02" db="UniProtKB">
        <authorList>
            <consortium name="EnsemblPlants"/>
        </authorList>
    </citation>
    <scope>IDENTIFICATION</scope>
    <source>
        <strain evidence="2">Williams 82</strain>
    </source>
</reference>
<keyword evidence="3" id="KW-1185">Reference proteome</keyword>
<dbReference type="EMBL" id="CM000835">
    <property type="protein sequence ID" value="KRH70341.1"/>
    <property type="molecule type" value="Genomic_DNA"/>
</dbReference>
<evidence type="ECO:0000313" key="3">
    <source>
        <dbReference type="Proteomes" id="UP000008827"/>
    </source>
</evidence>
<evidence type="ECO:0000313" key="2">
    <source>
        <dbReference type="EnsemblPlants" id="KRH70341"/>
    </source>
</evidence>
<dbReference type="EMBL" id="CM000835">
    <property type="protein sequence ID" value="KRH70342.1"/>
    <property type="molecule type" value="Genomic_DNA"/>
</dbReference>
<dbReference type="AlphaFoldDB" id="A0A0R0L1T2"/>
<accession>A0A0R0L1T2</accession>
<gene>
    <name evidence="1" type="ORF">GLYMA_02G084700</name>
</gene>
<evidence type="ECO:0000313" key="1">
    <source>
        <dbReference type="EMBL" id="KRH70341.1"/>
    </source>
</evidence>
<dbReference type="Proteomes" id="UP000008827">
    <property type="component" value="Chromosome 2"/>
</dbReference>